<gene>
    <name evidence="6" type="ORF">NSMM_510021</name>
</gene>
<dbReference type="EC" id="5.1.3.15" evidence="4"/>
<comment type="similarity">
    <text evidence="2 4">Belongs to the glucose-6-phosphate 1-epimerase family.</text>
</comment>
<dbReference type="GO" id="GO:0005975">
    <property type="term" value="P:carbohydrate metabolic process"/>
    <property type="evidence" value="ECO:0007669"/>
    <property type="project" value="InterPro"/>
</dbReference>
<dbReference type="Gene3D" id="2.70.98.10">
    <property type="match status" value="1"/>
</dbReference>
<dbReference type="EMBL" id="FMWO01000060">
    <property type="protein sequence ID" value="SCZ86303.1"/>
    <property type="molecule type" value="Genomic_DNA"/>
</dbReference>
<evidence type="ECO:0000256" key="1">
    <source>
        <dbReference type="ARBA" id="ARBA00001096"/>
    </source>
</evidence>
<dbReference type="SUPFAM" id="SSF74650">
    <property type="entry name" value="Galactose mutarotase-like"/>
    <property type="match status" value="1"/>
</dbReference>
<keyword evidence="3 4" id="KW-0413">Isomerase</keyword>
<dbReference type="GO" id="GO:0030246">
    <property type="term" value="F:carbohydrate binding"/>
    <property type="evidence" value="ECO:0007669"/>
    <property type="project" value="UniProtKB-UniRule"/>
</dbReference>
<dbReference type="InterPro" id="IPR014718">
    <property type="entry name" value="GH-type_carb-bd"/>
</dbReference>
<evidence type="ECO:0000256" key="2">
    <source>
        <dbReference type="ARBA" id="ARBA00005866"/>
    </source>
</evidence>
<evidence type="ECO:0000256" key="5">
    <source>
        <dbReference type="PIRSR" id="PIRSR016020-1"/>
    </source>
</evidence>
<evidence type="ECO:0000313" key="6">
    <source>
        <dbReference type="EMBL" id="SCZ86303.1"/>
    </source>
</evidence>
<feature type="active site" evidence="5">
    <location>
        <position position="274"/>
    </location>
</feature>
<keyword evidence="7" id="KW-1185">Reference proteome</keyword>
<dbReference type="InterPro" id="IPR025532">
    <property type="entry name" value="G6P_1-epimerase"/>
</dbReference>
<dbReference type="Proteomes" id="UP000198729">
    <property type="component" value="Unassembled WGS sequence"/>
</dbReference>
<dbReference type="Pfam" id="PF01263">
    <property type="entry name" value="Aldose_epim"/>
    <property type="match status" value="1"/>
</dbReference>
<dbReference type="PANTHER" id="PTHR11122:SF13">
    <property type="entry name" value="GLUCOSE-6-PHOSPHATE 1-EPIMERASE"/>
    <property type="match status" value="1"/>
</dbReference>
<evidence type="ECO:0000256" key="3">
    <source>
        <dbReference type="ARBA" id="ARBA00023235"/>
    </source>
</evidence>
<dbReference type="STRING" id="51642.NSMM_510021"/>
<evidence type="ECO:0000256" key="4">
    <source>
        <dbReference type="PIRNR" id="PIRNR016020"/>
    </source>
</evidence>
<dbReference type="AlphaFoldDB" id="A0A1G5SGH7"/>
<feature type="active site" evidence="5">
    <location>
        <position position="171"/>
    </location>
</feature>
<accession>A0A1G5SGH7</accession>
<dbReference type="GO" id="GO:0047938">
    <property type="term" value="F:glucose-6-phosphate 1-epimerase activity"/>
    <property type="evidence" value="ECO:0007669"/>
    <property type="project" value="UniProtKB-UniRule"/>
</dbReference>
<organism evidence="6 7">
    <name type="scientific">Nitrosomonas mobilis</name>
    <dbReference type="NCBI Taxonomy" id="51642"/>
    <lineage>
        <taxon>Bacteria</taxon>
        <taxon>Pseudomonadati</taxon>
        <taxon>Pseudomonadota</taxon>
        <taxon>Betaproteobacteria</taxon>
        <taxon>Nitrosomonadales</taxon>
        <taxon>Nitrosomonadaceae</taxon>
        <taxon>Nitrosomonas</taxon>
    </lineage>
</organism>
<dbReference type="CDD" id="cd09020">
    <property type="entry name" value="D-hex-6-P-epi_like"/>
    <property type="match status" value="1"/>
</dbReference>
<name>A0A1G5SGH7_9PROT</name>
<dbReference type="PIRSF" id="PIRSF016020">
    <property type="entry name" value="PHexose_mutarotase"/>
    <property type="match status" value="1"/>
</dbReference>
<dbReference type="InterPro" id="IPR011013">
    <property type="entry name" value="Gal_mutarotase_sf_dom"/>
</dbReference>
<sequence>MMSIEQLNNQHGIAGQVTFETGEGGLPFIRVRNDKATALISIYGGQVLAFHPKHTDSDLLFLSKRAYYQSGKAIKGGVPICWPWFGPDPEGLNRPAHGFMRNRLWEVVETASTTEGDICVVLGLSDTPETQAIWPRTFVLRLEITIGESLNLALVTRNPGSQEFAITQAFHTYFSVDDISQVKVSGLENTQYIDKVNDNQQVNQSGAVTIHSETDRIYLNIGNELVIHDEAMKRRIHIISKGNRTAVVWNPWAKISAEMADLQDDDYLRFICVETTNAATDFINIQPGSEFRLVANYRVEQD</sequence>
<protein>
    <recommendedName>
        <fullName evidence="4">Putative glucose-6-phosphate 1-epimerase</fullName>
        <ecNumber evidence="4">5.1.3.15</ecNumber>
    </recommendedName>
</protein>
<evidence type="ECO:0000313" key="7">
    <source>
        <dbReference type="Proteomes" id="UP000198729"/>
    </source>
</evidence>
<dbReference type="InterPro" id="IPR008183">
    <property type="entry name" value="Aldose_1/G6P_1-epimerase"/>
</dbReference>
<dbReference type="PANTHER" id="PTHR11122">
    <property type="entry name" value="APOSPORY-ASSOCIATED PROTEIN C-RELATED"/>
    <property type="match status" value="1"/>
</dbReference>
<reference evidence="6 7" key="1">
    <citation type="submission" date="2016-10" db="EMBL/GenBank/DDBJ databases">
        <authorList>
            <person name="de Groot N.N."/>
        </authorList>
    </citation>
    <scope>NUCLEOTIDE SEQUENCE [LARGE SCALE GENOMIC DNA]</scope>
    <source>
        <strain evidence="6">1</strain>
    </source>
</reference>
<comment type="catalytic activity">
    <reaction evidence="1">
        <text>alpha-D-glucose 6-phosphate = beta-D-glucose 6-phosphate</text>
        <dbReference type="Rhea" id="RHEA:16249"/>
        <dbReference type="ChEBI" id="CHEBI:58225"/>
        <dbReference type="ChEBI" id="CHEBI:58247"/>
        <dbReference type="EC" id="5.1.3.15"/>
    </reaction>
</comment>
<proteinExistence type="inferred from homology"/>